<dbReference type="InterPro" id="IPR050959">
    <property type="entry name" value="MarA-like"/>
</dbReference>
<evidence type="ECO:0000256" key="2">
    <source>
        <dbReference type="ARBA" id="ARBA00023125"/>
    </source>
</evidence>
<dbReference type="InterPro" id="IPR009057">
    <property type="entry name" value="Homeodomain-like_sf"/>
</dbReference>
<evidence type="ECO:0000256" key="3">
    <source>
        <dbReference type="ARBA" id="ARBA00023163"/>
    </source>
</evidence>
<dbReference type="OrthoDB" id="9801123at2"/>
<proteinExistence type="predicted"/>
<dbReference type="PROSITE" id="PS01124">
    <property type="entry name" value="HTH_ARAC_FAMILY_2"/>
    <property type="match status" value="1"/>
</dbReference>
<dbReference type="PANTHER" id="PTHR47504">
    <property type="entry name" value="RIGHT ORIGIN-BINDING PROTEIN"/>
    <property type="match status" value="1"/>
</dbReference>
<dbReference type="KEGG" id="erl:AOC36_05135"/>
<dbReference type="SUPFAM" id="SSF55136">
    <property type="entry name" value="Probable bacterial effector-binding domain"/>
    <property type="match status" value="1"/>
</dbReference>
<dbReference type="PANTHER" id="PTHR47504:SF5">
    <property type="entry name" value="RIGHT ORIGIN-BINDING PROTEIN"/>
    <property type="match status" value="1"/>
</dbReference>
<evidence type="ECO:0000256" key="1">
    <source>
        <dbReference type="ARBA" id="ARBA00023015"/>
    </source>
</evidence>
<dbReference type="STRING" id="1514105.AOC36_05135"/>
<dbReference type="GO" id="GO:0043565">
    <property type="term" value="F:sequence-specific DNA binding"/>
    <property type="evidence" value="ECO:0007669"/>
    <property type="project" value="InterPro"/>
</dbReference>
<evidence type="ECO:0000313" key="6">
    <source>
        <dbReference type="Proteomes" id="UP000063781"/>
    </source>
</evidence>
<dbReference type="Pfam" id="PF12833">
    <property type="entry name" value="HTH_18"/>
    <property type="match status" value="1"/>
</dbReference>
<dbReference type="SUPFAM" id="SSF46689">
    <property type="entry name" value="Homeodomain-like"/>
    <property type="match status" value="1"/>
</dbReference>
<keyword evidence="1" id="KW-0805">Transcription regulation</keyword>
<accession>A0A0X8GZP0</accession>
<dbReference type="InterPro" id="IPR010499">
    <property type="entry name" value="AraC_E-bd"/>
</dbReference>
<keyword evidence="2" id="KW-0238">DNA-binding</keyword>
<dbReference type="Pfam" id="PF06445">
    <property type="entry name" value="GyrI-like"/>
    <property type="match status" value="1"/>
</dbReference>
<dbReference type="InterPro" id="IPR029442">
    <property type="entry name" value="GyrI-like"/>
</dbReference>
<keyword evidence="3" id="KW-0804">Transcription</keyword>
<dbReference type="Gene3D" id="1.10.10.60">
    <property type="entry name" value="Homeodomain-like"/>
    <property type="match status" value="1"/>
</dbReference>
<evidence type="ECO:0000259" key="4">
    <source>
        <dbReference type="PROSITE" id="PS01124"/>
    </source>
</evidence>
<dbReference type="AlphaFoldDB" id="A0A0X8GZP0"/>
<feature type="domain" description="HTH araC/xylS-type" evidence="4">
    <location>
        <begin position="6"/>
        <end position="103"/>
    </location>
</feature>
<dbReference type="EMBL" id="CP013213">
    <property type="protein sequence ID" value="AMC93382.1"/>
    <property type="molecule type" value="Genomic_DNA"/>
</dbReference>
<dbReference type="Proteomes" id="UP000063781">
    <property type="component" value="Chromosome"/>
</dbReference>
<dbReference type="SMART" id="SM00871">
    <property type="entry name" value="AraC_E_bind"/>
    <property type="match status" value="1"/>
</dbReference>
<sequence>MIKGLNAVIDMIESHLKKTLTLEMLVEVSGMPEIQLKKVFFFLSQMSLSEYIKCRRLTSATQDLLNGVSITEVAYTYCYESLDGFTRAYKAWSGILPSEVRRHHIITTTPKLSFKIQVEGGTTMQVKLVQLPAFKFAGVSKRVSLQFEGVNTEIVALAQSITQKQRTEMHQVKTMDPKQILNISWDSDTNFTQESGSLIHMIGVMTSYDTHCETLEEKDVSSHTWAVFTCDGPFPEKMQNLHADIYAKWLPSSNYELVDAPTFSYTIDSNLDPSYKFSEIYIPVKELQL</sequence>
<name>A0A0X8GZP0_9FIRM</name>
<organism evidence="5 6">
    <name type="scientific">Erysipelothrix larvae</name>
    <dbReference type="NCBI Taxonomy" id="1514105"/>
    <lineage>
        <taxon>Bacteria</taxon>
        <taxon>Bacillati</taxon>
        <taxon>Bacillota</taxon>
        <taxon>Erysipelotrichia</taxon>
        <taxon>Erysipelotrichales</taxon>
        <taxon>Erysipelotrichaceae</taxon>
        <taxon>Erysipelothrix</taxon>
    </lineage>
</organism>
<reference evidence="5 6" key="1">
    <citation type="submission" date="2015-10" db="EMBL/GenBank/DDBJ databases">
        <title>Erysipelothrix larvae sp. LV19 isolated from the larval gut of the rhinoceros beetle, Trypoxylus dichotomus.</title>
        <authorList>
            <person name="Lim S."/>
            <person name="Kim B.-C."/>
        </authorList>
    </citation>
    <scope>NUCLEOTIDE SEQUENCE [LARGE SCALE GENOMIC DNA]</scope>
    <source>
        <strain evidence="5 6">LV19</strain>
    </source>
</reference>
<dbReference type="InterPro" id="IPR011256">
    <property type="entry name" value="Reg_factor_effector_dom_sf"/>
</dbReference>
<protein>
    <submittedName>
        <fullName evidence="5">AraC family transcriptional regulator</fullName>
    </submittedName>
</protein>
<dbReference type="GO" id="GO:0003700">
    <property type="term" value="F:DNA-binding transcription factor activity"/>
    <property type="evidence" value="ECO:0007669"/>
    <property type="project" value="InterPro"/>
</dbReference>
<gene>
    <name evidence="5" type="ORF">AOC36_05135</name>
</gene>
<evidence type="ECO:0000313" key="5">
    <source>
        <dbReference type="EMBL" id="AMC93382.1"/>
    </source>
</evidence>
<dbReference type="InterPro" id="IPR018060">
    <property type="entry name" value="HTH_AraC"/>
</dbReference>
<dbReference type="RefSeq" id="WP_067632107.1">
    <property type="nucleotide sequence ID" value="NZ_CP013213.1"/>
</dbReference>
<dbReference type="Gene3D" id="3.20.80.10">
    <property type="entry name" value="Regulatory factor, effector binding domain"/>
    <property type="match status" value="1"/>
</dbReference>
<dbReference type="SMART" id="SM00342">
    <property type="entry name" value="HTH_ARAC"/>
    <property type="match status" value="1"/>
</dbReference>
<keyword evidence="6" id="KW-1185">Reference proteome</keyword>